<evidence type="ECO:0000313" key="1">
    <source>
        <dbReference type="EnsemblMetazoa" id="GPAI021964-PA"/>
    </source>
</evidence>
<accession>A0A1A9ZQJ7</accession>
<protein>
    <submittedName>
        <fullName evidence="1">Uncharacterized protein</fullName>
    </submittedName>
</protein>
<dbReference type="VEuPathDB" id="VectorBase:GPAI021964"/>
<reference evidence="1" key="2">
    <citation type="submission" date="2020-05" db="UniProtKB">
        <authorList>
            <consortium name="EnsemblMetazoa"/>
        </authorList>
    </citation>
    <scope>IDENTIFICATION</scope>
    <source>
        <strain evidence="1">IAEA</strain>
    </source>
</reference>
<dbReference type="Proteomes" id="UP000092445">
    <property type="component" value="Unassembled WGS sequence"/>
</dbReference>
<name>A0A1A9ZQJ7_GLOPL</name>
<organism evidence="1 2">
    <name type="scientific">Glossina pallidipes</name>
    <name type="common">Tsetse fly</name>
    <dbReference type="NCBI Taxonomy" id="7398"/>
    <lineage>
        <taxon>Eukaryota</taxon>
        <taxon>Metazoa</taxon>
        <taxon>Ecdysozoa</taxon>
        <taxon>Arthropoda</taxon>
        <taxon>Hexapoda</taxon>
        <taxon>Insecta</taxon>
        <taxon>Pterygota</taxon>
        <taxon>Neoptera</taxon>
        <taxon>Endopterygota</taxon>
        <taxon>Diptera</taxon>
        <taxon>Brachycera</taxon>
        <taxon>Muscomorpha</taxon>
        <taxon>Hippoboscoidea</taxon>
        <taxon>Glossinidae</taxon>
        <taxon>Glossina</taxon>
    </lineage>
</organism>
<evidence type="ECO:0000313" key="2">
    <source>
        <dbReference type="Proteomes" id="UP000092445"/>
    </source>
</evidence>
<dbReference type="EnsemblMetazoa" id="GPAI021964-RA">
    <property type="protein sequence ID" value="GPAI021964-PA"/>
    <property type="gene ID" value="GPAI021964"/>
</dbReference>
<proteinExistence type="predicted"/>
<sequence>MLRSLFYTYAFILLAQFLVSGNAFPKFLYYRATQEYPLATLPNGDNEYLTWHLDNPLHFYNEKYGQLHYGIPAPPGNRGTGLSNLPPDTFPEGTGSVDHLSLAGVALSVNPMVSLIRLSSSSVSRRFISPRGIGSKLSLFSPSVANVLASVMAAIARRVTGGSAGVVIVTSSIWSLVPVSSAGLIGSPPPMPASSSNTAAIIKRVCLASALVHHASGGVRGSHLASLCPK</sequence>
<keyword evidence="2" id="KW-1185">Reference proteome</keyword>
<dbReference type="AlphaFoldDB" id="A0A1A9ZQJ7"/>
<reference evidence="2" key="1">
    <citation type="submission" date="2014-03" db="EMBL/GenBank/DDBJ databases">
        <authorList>
            <person name="Aksoy S."/>
            <person name="Warren W."/>
            <person name="Wilson R.K."/>
        </authorList>
    </citation>
    <scope>NUCLEOTIDE SEQUENCE [LARGE SCALE GENOMIC DNA]</scope>
    <source>
        <strain evidence="2">IAEA</strain>
    </source>
</reference>
<dbReference type="STRING" id="7398.A0A1A9ZQJ7"/>